<dbReference type="VEuPathDB" id="MicrosporidiaDB:A0H76_2351"/>
<protein>
    <submittedName>
        <fullName evidence="1">Uncharacterized protein</fullName>
    </submittedName>
</protein>
<organism evidence="1 2">
    <name type="scientific">Hepatospora eriocheir</name>
    <dbReference type="NCBI Taxonomy" id="1081669"/>
    <lineage>
        <taxon>Eukaryota</taxon>
        <taxon>Fungi</taxon>
        <taxon>Fungi incertae sedis</taxon>
        <taxon>Microsporidia</taxon>
        <taxon>Hepatosporidae</taxon>
        <taxon>Hepatospora</taxon>
    </lineage>
</organism>
<dbReference type="AlphaFoldDB" id="A0A1X0QFI2"/>
<gene>
    <name evidence="1" type="ORF">A0H76_2351</name>
</gene>
<name>A0A1X0QFI2_9MICR</name>
<dbReference type="GO" id="GO:0071006">
    <property type="term" value="C:U2-type catalytic step 1 spliceosome"/>
    <property type="evidence" value="ECO:0007669"/>
    <property type="project" value="TreeGrafter"/>
</dbReference>
<comment type="caution">
    <text evidence="1">The sequence shown here is derived from an EMBL/GenBank/DDBJ whole genome shotgun (WGS) entry which is preliminary data.</text>
</comment>
<sequence length="125" mass="14762">MKRKCRFQIPFNIKCKNCKDVLPEGKRIYCFKHTSKETFHGLKIFILSIRCYGCGFYYKLITDPQFEEYKPLRGCNKVLLNLEEVLSESEISITSAKIATRIDIKIVKKAFKENKTIQQINREFL</sequence>
<dbReference type="Pfam" id="PF04502">
    <property type="entry name" value="Saf4_Yju2"/>
    <property type="match status" value="1"/>
</dbReference>
<dbReference type="GO" id="GO:0000398">
    <property type="term" value="P:mRNA splicing, via spliceosome"/>
    <property type="evidence" value="ECO:0007669"/>
    <property type="project" value="InterPro"/>
</dbReference>
<evidence type="ECO:0000313" key="2">
    <source>
        <dbReference type="Proteomes" id="UP000192501"/>
    </source>
</evidence>
<dbReference type="EMBL" id="LTAI01000622">
    <property type="protein sequence ID" value="ORD98517.1"/>
    <property type="molecule type" value="Genomic_DNA"/>
</dbReference>
<proteinExistence type="predicted"/>
<dbReference type="InterPro" id="IPR007590">
    <property type="entry name" value="Saf4/Yju2"/>
</dbReference>
<dbReference type="Proteomes" id="UP000192501">
    <property type="component" value="Unassembled WGS sequence"/>
</dbReference>
<dbReference type="PANTHER" id="PTHR12111">
    <property type="entry name" value="SPLICING FACTOR YJU2"/>
    <property type="match status" value="1"/>
</dbReference>
<dbReference type="PANTHER" id="PTHR12111:SF1">
    <property type="entry name" value="SPLICING FACTOR YJU2"/>
    <property type="match status" value="1"/>
</dbReference>
<accession>A0A1X0QFI2</accession>
<evidence type="ECO:0000313" key="1">
    <source>
        <dbReference type="EMBL" id="ORD98517.1"/>
    </source>
</evidence>
<reference evidence="1 2" key="1">
    <citation type="journal article" date="2017" name="Environ. Microbiol.">
        <title>Decay of the glycolytic pathway and adaptation to intranuclear parasitism within Enterocytozoonidae microsporidia.</title>
        <authorList>
            <person name="Wiredu Boakye D."/>
            <person name="Jaroenlak P."/>
            <person name="Prachumwat A."/>
            <person name="Williams T.A."/>
            <person name="Bateman K.S."/>
            <person name="Itsathitphaisarn O."/>
            <person name="Sritunyalucksana K."/>
            <person name="Paszkiewicz K.H."/>
            <person name="Moore K.A."/>
            <person name="Stentiford G.D."/>
            <person name="Williams B.A."/>
        </authorList>
    </citation>
    <scope>NUCLEOTIDE SEQUENCE [LARGE SCALE GENOMIC DNA]</scope>
    <source>
        <strain evidence="2">canceri</strain>
    </source>
</reference>